<name>A0A834I4C8_RHYFE</name>
<evidence type="ECO:0000313" key="2">
    <source>
        <dbReference type="Proteomes" id="UP000625711"/>
    </source>
</evidence>
<gene>
    <name evidence="1" type="ORF">GWI33_015976</name>
</gene>
<dbReference type="AlphaFoldDB" id="A0A834I4C8"/>
<evidence type="ECO:0000313" key="1">
    <source>
        <dbReference type="EMBL" id="KAF7271090.1"/>
    </source>
</evidence>
<proteinExistence type="predicted"/>
<protein>
    <submittedName>
        <fullName evidence="1">Uncharacterized protein</fullName>
    </submittedName>
</protein>
<keyword evidence="2" id="KW-1185">Reference proteome</keyword>
<organism evidence="1 2">
    <name type="scientific">Rhynchophorus ferrugineus</name>
    <name type="common">Red palm weevil</name>
    <name type="synonym">Curculio ferrugineus</name>
    <dbReference type="NCBI Taxonomy" id="354439"/>
    <lineage>
        <taxon>Eukaryota</taxon>
        <taxon>Metazoa</taxon>
        <taxon>Ecdysozoa</taxon>
        <taxon>Arthropoda</taxon>
        <taxon>Hexapoda</taxon>
        <taxon>Insecta</taxon>
        <taxon>Pterygota</taxon>
        <taxon>Neoptera</taxon>
        <taxon>Endopterygota</taxon>
        <taxon>Coleoptera</taxon>
        <taxon>Polyphaga</taxon>
        <taxon>Cucujiformia</taxon>
        <taxon>Curculionidae</taxon>
        <taxon>Dryophthorinae</taxon>
        <taxon>Rhynchophorus</taxon>
    </lineage>
</organism>
<reference evidence="1" key="1">
    <citation type="submission" date="2020-08" db="EMBL/GenBank/DDBJ databases">
        <title>Genome sequencing and assembly of the red palm weevil Rhynchophorus ferrugineus.</title>
        <authorList>
            <person name="Dias G.B."/>
            <person name="Bergman C.M."/>
            <person name="Manee M."/>
        </authorList>
    </citation>
    <scope>NUCLEOTIDE SEQUENCE</scope>
    <source>
        <strain evidence="1">AA-2017</strain>
        <tissue evidence="1">Whole larva</tissue>
    </source>
</reference>
<sequence length="147" mass="15919">MLNKLTSSGLIGGARGGGGGTRREKITNSFCFCTRVCVSACASETGQSYGDGKKRANELRGGRGGWAGEREGRGFCKLTGNGTIRQDLMDYRGFLRYPAQEVAKMLINNRNNAESIKLKNTAVLVNIRCFKAFRISIVDSDIGLMAL</sequence>
<dbReference type="EMBL" id="JAACXV010014018">
    <property type="protein sequence ID" value="KAF7271090.1"/>
    <property type="molecule type" value="Genomic_DNA"/>
</dbReference>
<accession>A0A834I4C8</accession>
<dbReference type="Proteomes" id="UP000625711">
    <property type="component" value="Unassembled WGS sequence"/>
</dbReference>
<comment type="caution">
    <text evidence="1">The sequence shown here is derived from an EMBL/GenBank/DDBJ whole genome shotgun (WGS) entry which is preliminary data.</text>
</comment>